<protein>
    <submittedName>
        <fullName evidence="1">Uncharacterized protein</fullName>
    </submittedName>
</protein>
<sequence length="91" mass="9153">MYEPEKLSAGGMAILTRRYGASSSVERPRGGTGCEVGLTAGARDAGGVKGVGAEGCYAAYMAFLGAAAAQRAVTVMRTVALSVRPPASLTV</sequence>
<keyword evidence="2" id="KW-1185">Reference proteome</keyword>
<organism evidence="1 2">
    <name type="scientific">Yinghuangia aomiensis</name>
    <dbReference type="NCBI Taxonomy" id="676205"/>
    <lineage>
        <taxon>Bacteria</taxon>
        <taxon>Bacillati</taxon>
        <taxon>Actinomycetota</taxon>
        <taxon>Actinomycetes</taxon>
        <taxon>Kitasatosporales</taxon>
        <taxon>Streptomycetaceae</taxon>
        <taxon>Yinghuangia</taxon>
    </lineage>
</organism>
<evidence type="ECO:0000313" key="2">
    <source>
        <dbReference type="Proteomes" id="UP001500466"/>
    </source>
</evidence>
<reference evidence="2" key="1">
    <citation type="journal article" date="2019" name="Int. J. Syst. Evol. Microbiol.">
        <title>The Global Catalogue of Microorganisms (GCM) 10K type strain sequencing project: providing services to taxonomists for standard genome sequencing and annotation.</title>
        <authorList>
            <consortium name="The Broad Institute Genomics Platform"/>
            <consortium name="The Broad Institute Genome Sequencing Center for Infectious Disease"/>
            <person name="Wu L."/>
            <person name="Ma J."/>
        </authorList>
    </citation>
    <scope>NUCLEOTIDE SEQUENCE [LARGE SCALE GENOMIC DNA]</scope>
    <source>
        <strain evidence="2">JCM 17986</strain>
    </source>
</reference>
<dbReference type="EMBL" id="BAABHS010000009">
    <property type="protein sequence ID" value="GAA4963565.1"/>
    <property type="molecule type" value="Genomic_DNA"/>
</dbReference>
<name>A0ABP9H829_9ACTN</name>
<comment type="caution">
    <text evidence="1">The sequence shown here is derived from an EMBL/GenBank/DDBJ whole genome shotgun (WGS) entry which is preliminary data.</text>
</comment>
<proteinExistence type="predicted"/>
<dbReference type="Proteomes" id="UP001500466">
    <property type="component" value="Unassembled WGS sequence"/>
</dbReference>
<accession>A0ABP9H829</accession>
<evidence type="ECO:0000313" key="1">
    <source>
        <dbReference type="EMBL" id="GAA4963565.1"/>
    </source>
</evidence>
<gene>
    <name evidence="1" type="ORF">GCM10023205_29340</name>
</gene>